<evidence type="ECO:0000256" key="1">
    <source>
        <dbReference type="SAM" id="MobiDB-lite"/>
    </source>
</evidence>
<name>A0A821UIH0_9NEOP</name>
<dbReference type="EMBL" id="CAJOBZ010000031">
    <property type="protein sequence ID" value="CAF4890133.1"/>
    <property type="molecule type" value="Genomic_DNA"/>
</dbReference>
<dbReference type="OrthoDB" id="6928283at2759"/>
<evidence type="ECO:0000313" key="3">
    <source>
        <dbReference type="Proteomes" id="UP000663880"/>
    </source>
</evidence>
<dbReference type="AlphaFoldDB" id="A0A821UIH0"/>
<evidence type="ECO:0000313" key="2">
    <source>
        <dbReference type="EMBL" id="CAF4890133.1"/>
    </source>
</evidence>
<organism evidence="2 3">
    <name type="scientific">Pieris macdunnoughi</name>
    <dbReference type="NCBI Taxonomy" id="345717"/>
    <lineage>
        <taxon>Eukaryota</taxon>
        <taxon>Metazoa</taxon>
        <taxon>Ecdysozoa</taxon>
        <taxon>Arthropoda</taxon>
        <taxon>Hexapoda</taxon>
        <taxon>Insecta</taxon>
        <taxon>Pterygota</taxon>
        <taxon>Neoptera</taxon>
        <taxon>Endopterygota</taxon>
        <taxon>Lepidoptera</taxon>
        <taxon>Glossata</taxon>
        <taxon>Ditrysia</taxon>
        <taxon>Papilionoidea</taxon>
        <taxon>Pieridae</taxon>
        <taxon>Pierinae</taxon>
        <taxon>Pieris</taxon>
    </lineage>
</organism>
<feature type="region of interest" description="Disordered" evidence="1">
    <location>
        <begin position="99"/>
        <end position="128"/>
    </location>
</feature>
<evidence type="ECO:0008006" key="4">
    <source>
        <dbReference type="Google" id="ProtNLM"/>
    </source>
</evidence>
<reference evidence="2" key="1">
    <citation type="submission" date="2021-02" db="EMBL/GenBank/DDBJ databases">
        <authorList>
            <person name="Steward A R."/>
        </authorList>
    </citation>
    <scope>NUCLEOTIDE SEQUENCE</scope>
</reference>
<dbReference type="Proteomes" id="UP000663880">
    <property type="component" value="Unassembled WGS sequence"/>
</dbReference>
<sequence length="142" mass="15948">MQAWLTEKGIQYEAAYLKPQLYNLNPIEMTWSTIKQYVASKNVTGNLNKCTELIKEKNVQMSEREWQILCGKVKDVEKEYADCDHVVDMVTEEFVIHVGEESSEDDSDGADGSIDVCSSPELGPSTSKRCCLIGVYPLSESD</sequence>
<keyword evidence="3" id="KW-1185">Reference proteome</keyword>
<dbReference type="Gene3D" id="3.30.420.10">
    <property type="entry name" value="Ribonuclease H-like superfamily/Ribonuclease H"/>
    <property type="match status" value="1"/>
</dbReference>
<comment type="caution">
    <text evidence="2">The sequence shown here is derived from an EMBL/GenBank/DDBJ whole genome shotgun (WGS) entry which is preliminary data.</text>
</comment>
<proteinExistence type="predicted"/>
<dbReference type="InterPro" id="IPR036397">
    <property type="entry name" value="RNaseH_sf"/>
</dbReference>
<protein>
    <recommendedName>
        <fullName evidence="4">Tc1-like transposase DDE domain-containing protein</fullName>
    </recommendedName>
</protein>
<gene>
    <name evidence="2" type="ORF">PMACD_LOCUS10380</name>
</gene>
<dbReference type="GO" id="GO:0003676">
    <property type="term" value="F:nucleic acid binding"/>
    <property type="evidence" value="ECO:0007669"/>
    <property type="project" value="InterPro"/>
</dbReference>
<accession>A0A821UIH0</accession>